<feature type="region of interest" description="Disordered" evidence="1">
    <location>
        <begin position="34"/>
        <end position="76"/>
    </location>
</feature>
<gene>
    <name evidence="2" type="ORF">CMUS01_08968</name>
</gene>
<accession>A0A8H6KAV2</accession>
<keyword evidence="3" id="KW-1185">Reference proteome</keyword>
<dbReference type="AlphaFoldDB" id="A0A8H6KAV2"/>
<comment type="caution">
    <text evidence="2">The sequence shown here is derived from an EMBL/GenBank/DDBJ whole genome shotgun (WGS) entry which is preliminary data.</text>
</comment>
<evidence type="ECO:0000313" key="3">
    <source>
        <dbReference type="Proteomes" id="UP000639643"/>
    </source>
</evidence>
<dbReference type="Proteomes" id="UP000639643">
    <property type="component" value="Unassembled WGS sequence"/>
</dbReference>
<evidence type="ECO:0000313" key="2">
    <source>
        <dbReference type="EMBL" id="KAF6827528.1"/>
    </source>
</evidence>
<sequence length="76" mass="8231">MPQRRQAAFAVPTTEKSILENLKAPARRPGLAFEASHGSMNGMTHHESDERTRRPGTSLTANTKVISRGSAPESSD</sequence>
<organism evidence="2 3">
    <name type="scientific">Colletotrichum musicola</name>
    <dbReference type="NCBI Taxonomy" id="2175873"/>
    <lineage>
        <taxon>Eukaryota</taxon>
        <taxon>Fungi</taxon>
        <taxon>Dikarya</taxon>
        <taxon>Ascomycota</taxon>
        <taxon>Pezizomycotina</taxon>
        <taxon>Sordariomycetes</taxon>
        <taxon>Hypocreomycetidae</taxon>
        <taxon>Glomerellales</taxon>
        <taxon>Glomerellaceae</taxon>
        <taxon>Colletotrichum</taxon>
        <taxon>Colletotrichum orchidearum species complex</taxon>
    </lineage>
</organism>
<proteinExistence type="predicted"/>
<feature type="compositionally biased region" description="Basic and acidic residues" evidence="1">
    <location>
        <begin position="44"/>
        <end position="53"/>
    </location>
</feature>
<protein>
    <submittedName>
        <fullName evidence="2">Uncharacterized protein</fullName>
    </submittedName>
</protein>
<evidence type="ECO:0000256" key="1">
    <source>
        <dbReference type="SAM" id="MobiDB-lite"/>
    </source>
</evidence>
<reference evidence="2" key="1">
    <citation type="journal article" date="2020" name="Phytopathology">
        <title>Genome Sequence Resources of Colletotrichum truncatum, C. plurivorum, C. musicola, and C. sojae: Four Species Pathogenic to Soybean (Glycine max).</title>
        <authorList>
            <person name="Rogerio F."/>
            <person name="Boufleur T.R."/>
            <person name="Ciampi-Guillardi M."/>
            <person name="Sukno S.A."/>
            <person name="Thon M.R."/>
            <person name="Massola Junior N.S."/>
            <person name="Baroncelli R."/>
        </authorList>
    </citation>
    <scope>NUCLEOTIDE SEQUENCE</scope>
    <source>
        <strain evidence="2">LFN0074</strain>
    </source>
</reference>
<name>A0A8H6KAV2_9PEZI</name>
<dbReference type="EMBL" id="WIGM01000365">
    <property type="protein sequence ID" value="KAF6827528.1"/>
    <property type="molecule type" value="Genomic_DNA"/>
</dbReference>
<feature type="compositionally biased region" description="Polar residues" evidence="1">
    <location>
        <begin position="55"/>
        <end position="65"/>
    </location>
</feature>